<protein>
    <submittedName>
        <fullName evidence="1">Uncharacterized protein</fullName>
    </submittedName>
</protein>
<sequence length="24" mass="2647">MQVHHHGSIDDAAELAAYQRAIRG</sequence>
<dbReference type="Proteomes" id="UP000014139">
    <property type="component" value="Unassembled WGS sequence"/>
</dbReference>
<keyword evidence="2" id="KW-1185">Reference proteome</keyword>
<organism evidence="1 2">
    <name type="scientific">Amycolatopsis vancoresmycina DSM 44592</name>
    <dbReference type="NCBI Taxonomy" id="1292037"/>
    <lineage>
        <taxon>Bacteria</taxon>
        <taxon>Bacillati</taxon>
        <taxon>Actinomycetota</taxon>
        <taxon>Actinomycetes</taxon>
        <taxon>Pseudonocardiales</taxon>
        <taxon>Pseudonocardiaceae</taxon>
        <taxon>Amycolatopsis</taxon>
    </lineage>
</organism>
<proteinExistence type="predicted"/>
<gene>
    <name evidence="1" type="ORF">H480_10750</name>
</gene>
<evidence type="ECO:0000313" key="2">
    <source>
        <dbReference type="Proteomes" id="UP000014139"/>
    </source>
</evidence>
<dbReference type="EMBL" id="AOUO01000128">
    <property type="protein sequence ID" value="EOD68602.1"/>
    <property type="molecule type" value="Genomic_DNA"/>
</dbReference>
<reference evidence="1 2" key="1">
    <citation type="submission" date="2013-02" db="EMBL/GenBank/DDBJ databases">
        <title>Draft genome sequence of Amycolatopsis vancoresmycina strain DSM 44592T.</title>
        <authorList>
            <person name="Kumar S."/>
            <person name="Kaur N."/>
            <person name="Kaur C."/>
            <person name="Raghava G.P.S."/>
            <person name="Mayilraj S."/>
        </authorList>
    </citation>
    <scope>NUCLEOTIDE SEQUENCE [LARGE SCALE GENOMIC DNA]</scope>
    <source>
        <strain evidence="1 2">DSM 44592</strain>
    </source>
</reference>
<evidence type="ECO:0000313" key="1">
    <source>
        <dbReference type="EMBL" id="EOD68602.1"/>
    </source>
</evidence>
<accession>R1GB61</accession>
<name>R1GB61_9PSEU</name>
<comment type="caution">
    <text evidence="1">The sequence shown here is derived from an EMBL/GenBank/DDBJ whole genome shotgun (WGS) entry which is preliminary data.</text>
</comment>
<dbReference type="AlphaFoldDB" id="R1GB61"/>